<dbReference type="Pfam" id="PF00620">
    <property type="entry name" value="RhoGAP"/>
    <property type="match status" value="1"/>
</dbReference>
<keyword evidence="5" id="KW-0853">WD repeat</keyword>
<feature type="compositionally biased region" description="Polar residues" evidence="11">
    <location>
        <begin position="62"/>
        <end position="72"/>
    </location>
</feature>
<evidence type="ECO:0000313" key="15">
    <source>
        <dbReference type="EMBL" id="AWO98790.1"/>
    </source>
</evidence>
<feature type="region of interest" description="Disordered" evidence="11">
    <location>
        <begin position="1977"/>
        <end position="2009"/>
    </location>
</feature>
<dbReference type="InterPro" id="IPR036322">
    <property type="entry name" value="WD40_repeat_dom_sf"/>
</dbReference>
<dbReference type="SMART" id="SM00320">
    <property type="entry name" value="WD40"/>
    <property type="match status" value="5"/>
</dbReference>
<dbReference type="InterPro" id="IPR013320">
    <property type="entry name" value="ConA-like_dom_sf"/>
</dbReference>
<evidence type="ECO:0000256" key="5">
    <source>
        <dbReference type="ARBA" id="ARBA00022574"/>
    </source>
</evidence>
<dbReference type="GO" id="GO:0007165">
    <property type="term" value="P:signal transduction"/>
    <property type="evidence" value="ECO:0007669"/>
    <property type="project" value="InterPro"/>
</dbReference>
<keyword evidence="6" id="KW-0677">Repeat</keyword>
<dbReference type="PANTHER" id="PTHR13743">
    <property type="entry name" value="BEIGE/BEACH-RELATED"/>
    <property type="match status" value="1"/>
</dbReference>
<evidence type="ECO:0000256" key="3">
    <source>
        <dbReference type="ARBA" id="ARBA00022468"/>
    </source>
</evidence>
<dbReference type="SUPFAM" id="SSF49899">
    <property type="entry name" value="Concanavalin A-like lectins/glucanases"/>
    <property type="match status" value="1"/>
</dbReference>
<dbReference type="InterPro" id="IPR050865">
    <property type="entry name" value="BEACH_Domain"/>
</dbReference>
<dbReference type="Gene3D" id="2.130.10.10">
    <property type="entry name" value="YVTN repeat-like/Quinoprotein amine dehydrogenase"/>
    <property type="match status" value="1"/>
</dbReference>
<dbReference type="FunFam" id="2.60.120.200:FF:000010">
    <property type="entry name" value="neurobeachin isoform X2"/>
    <property type="match status" value="1"/>
</dbReference>
<comment type="subunit">
    <text evidence="8">Interacts with RII subunit of PKA.</text>
</comment>
<evidence type="ECO:0000256" key="7">
    <source>
        <dbReference type="ARBA" id="ARBA00023136"/>
    </source>
</evidence>
<feature type="domain" description="Rho-GAP" evidence="13">
    <location>
        <begin position="545"/>
        <end position="751"/>
    </location>
</feature>
<keyword evidence="4" id="KW-0597">Phosphoprotein</keyword>
<feature type="compositionally biased region" description="Polar residues" evidence="11">
    <location>
        <begin position="103"/>
        <end position="120"/>
    </location>
</feature>
<dbReference type="InterPro" id="IPR001680">
    <property type="entry name" value="WD40_rpt"/>
</dbReference>
<feature type="region of interest" description="Disordered" evidence="11">
    <location>
        <begin position="197"/>
        <end position="242"/>
    </location>
</feature>
<feature type="compositionally biased region" description="Low complexity" evidence="11">
    <location>
        <begin position="77"/>
        <end position="87"/>
    </location>
</feature>
<dbReference type="FunFam" id="2.130.10.10:FF:000036">
    <property type="entry name" value="Neurobeachin isoform A"/>
    <property type="match status" value="1"/>
</dbReference>
<dbReference type="Pfam" id="PF06469">
    <property type="entry name" value="DUF1088"/>
    <property type="match status" value="1"/>
</dbReference>
<feature type="compositionally biased region" description="Polar residues" evidence="11">
    <location>
        <begin position="2322"/>
        <end position="2349"/>
    </location>
</feature>
<dbReference type="Gene3D" id="2.30.29.30">
    <property type="entry name" value="Pleckstrin-homology domain (PH domain)/Phosphotyrosine-binding domain (PTB)"/>
    <property type="match status" value="1"/>
</dbReference>
<evidence type="ECO:0000256" key="8">
    <source>
        <dbReference type="ARBA" id="ARBA00065599"/>
    </source>
</evidence>
<evidence type="ECO:0000313" key="16">
    <source>
        <dbReference type="Proteomes" id="UP000246464"/>
    </source>
</evidence>
<dbReference type="Gene3D" id="1.10.1540.10">
    <property type="entry name" value="BEACH domain"/>
    <property type="match status" value="1"/>
</dbReference>
<name>A0A2U9B4D0_SCOMX</name>
<dbReference type="InterPro" id="IPR015943">
    <property type="entry name" value="WD40/YVTN_repeat-like_dom_sf"/>
</dbReference>
<keyword evidence="3" id="KW-0343">GTPase activation</keyword>
<evidence type="ECO:0000256" key="1">
    <source>
        <dbReference type="ARBA" id="ARBA00004170"/>
    </source>
</evidence>
<evidence type="ECO:0000259" key="14">
    <source>
        <dbReference type="PROSITE" id="PS51783"/>
    </source>
</evidence>
<dbReference type="SUPFAM" id="SSF48371">
    <property type="entry name" value="ARM repeat"/>
    <property type="match status" value="1"/>
</dbReference>
<comment type="similarity">
    <text evidence="2">Belongs to the WD repeat neurobeachin family.</text>
</comment>
<dbReference type="InterPro" id="IPR046851">
    <property type="entry name" value="NBCH_WD40"/>
</dbReference>
<dbReference type="FunFam" id="1.10.1540.10:FF:000001">
    <property type="entry name" value="neurobeachin isoform X1"/>
    <property type="match status" value="1"/>
</dbReference>
<evidence type="ECO:0000256" key="11">
    <source>
        <dbReference type="SAM" id="MobiDB-lite"/>
    </source>
</evidence>
<feature type="region of interest" description="Disordered" evidence="11">
    <location>
        <begin position="420"/>
        <end position="440"/>
    </location>
</feature>
<dbReference type="SUPFAM" id="SSF50729">
    <property type="entry name" value="PH domain-like"/>
    <property type="match status" value="1"/>
</dbReference>
<dbReference type="PROSITE" id="PS50238">
    <property type="entry name" value="RHOGAP"/>
    <property type="match status" value="1"/>
</dbReference>
<dbReference type="SMART" id="SM00324">
    <property type="entry name" value="RhoGAP"/>
    <property type="match status" value="1"/>
</dbReference>
<dbReference type="Proteomes" id="UP000246464">
    <property type="component" value="Chromosome 3"/>
</dbReference>
<dbReference type="InterPro" id="IPR010508">
    <property type="entry name" value="NBEA-like_DUF1088"/>
</dbReference>
<dbReference type="InterPro" id="IPR000409">
    <property type="entry name" value="BEACH_dom"/>
</dbReference>
<feature type="region of interest" description="Disordered" evidence="11">
    <location>
        <begin position="60"/>
        <end position="139"/>
    </location>
</feature>
<dbReference type="Gene3D" id="2.60.120.200">
    <property type="match status" value="1"/>
</dbReference>
<evidence type="ECO:0000259" key="12">
    <source>
        <dbReference type="PROSITE" id="PS50197"/>
    </source>
</evidence>
<feature type="region of interest" description="Disordered" evidence="11">
    <location>
        <begin position="1744"/>
        <end position="1783"/>
    </location>
</feature>
<evidence type="ECO:0000256" key="2">
    <source>
        <dbReference type="ARBA" id="ARBA00008498"/>
    </source>
</evidence>
<evidence type="ECO:0000259" key="13">
    <source>
        <dbReference type="PROSITE" id="PS50238"/>
    </source>
</evidence>
<dbReference type="SUPFAM" id="SSF48350">
    <property type="entry name" value="GTPase activation domain, GAP"/>
    <property type="match status" value="1"/>
</dbReference>
<accession>A0A2U9B4D0</accession>
<dbReference type="InterPro" id="IPR031570">
    <property type="entry name" value="NBEA/BDCP_DUF4704"/>
</dbReference>
<dbReference type="GO" id="GO:0019901">
    <property type="term" value="F:protein kinase binding"/>
    <property type="evidence" value="ECO:0007669"/>
    <property type="project" value="TreeGrafter"/>
</dbReference>
<dbReference type="EMBL" id="CP026245">
    <property type="protein sequence ID" value="AWO98790.1"/>
    <property type="molecule type" value="Genomic_DNA"/>
</dbReference>
<feature type="region of interest" description="Disordered" evidence="11">
    <location>
        <begin position="763"/>
        <end position="785"/>
    </location>
</feature>
<dbReference type="InterPro" id="IPR011993">
    <property type="entry name" value="PH-like_dom_sf"/>
</dbReference>
<dbReference type="Pfam" id="PF15787">
    <property type="entry name" value="DUF4704"/>
    <property type="match status" value="1"/>
</dbReference>
<dbReference type="SMART" id="SM01026">
    <property type="entry name" value="Beach"/>
    <property type="match status" value="1"/>
</dbReference>
<dbReference type="InterPro" id="IPR016024">
    <property type="entry name" value="ARM-type_fold"/>
</dbReference>
<dbReference type="GO" id="GO:0016020">
    <property type="term" value="C:membrane"/>
    <property type="evidence" value="ECO:0007669"/>
    <property type="project" value="UniProtKB-SubCell"/>
</dbReference>
<dbReference type="InterPro" id="IPR023362">
    <property type="entry name" value="PH-BEACH_dom"/>
</dbReference>
<evidence type="ECO:0000256" key="6">
    <source>
        <dbReference type="ARBA" id="ARBA00022737"/>
    </source>
</evidence>
<feature type="compositionally biased region" description="Low complexity" evidence="11">
    <location>
        <begin position="209"/>
        <end position="228"/>
    </location>
</feature>
<dbReference type="GO" id="GO:0008104">
    <property type="term" value="P:intracellular protein localization"/>
    <property type="evidence" value="ECO:0007669"/>
    <property type="project" value="TreeGrafter"/>
</dbReference>
<feature type="domain" description="BEACH" evidence="12">
    <location>
        <begin position="2968"/>
        <end position="3257"/>
    </location>
</feature>
<dbReference type="Pfam" id="PF20425">
    <property type="entry name" value="Neurobeachin"/>
    <property type="match status" value="1"/>
</dbReference>
<evidence type="ECO:0000256" key="10">
    <source>
        <dbReference type="ARBA" id="ARBA00080802"/>
    </source>
</evidence>
<dbReference type="Pfam" id="PF20426">
    <property type="entry name" value="NBCH_WD40"/>
    <property type="match status" value="1"/>
</dbReference>
<keyword evidence="7" id="KW-0472">Membrane</keyword>
<sequence>MKLDVNLPKKKSEDSDEEDLFAISDKWTFEWSSRRWSRLQDIDCLLGNHREGLPFREGVPLRTTTSSESVLTDLSEPEVSSLHSESSGGSGHRGLSTEDSDCSNRTCSDSAAMPDSTSLTMPHIPKEIPHYGSLSDKHSKTSRTCAKDFLKRMETLRSRGTLGRGRKTLVISSPVLQQEAQALKTLHCVEIINGDGGAPEPLSNKVPPSQCGSEGSSHSSGSAVSTPSLKEHKPHRSDHKRSGMYLEDIDIFSDTQMNKVAEQNRKNEFCSYEDLVVHIPKDHKPGTFPKALSIESLSPTIGASINWHTGSMHLDSPLISCRKESRPVTQCCSRGSRISVYDNVPGSHLYASTGDLIDLEKEDLFPHLDDILLHVNGLQQIVDHWSQNVLPGGEGLAQIDGEREDTAGLQSSSQITLDFEGNSVTESQTTPSDGDRDRVSLAETESTRLRDRRDSGVGASLTRPNRLRWPSFQISNRLSHSVASLQITNQSAGQLSLLQKFSLLRLTAIMEKYSMSNKHGWTWSVPKFMKRMKVPDYKDKNVFGVPLIVHVQRSGQPLPLGLQQALRYLRSQCLDQVGLFRKSGVKSRIQALRQMNESSPDNVNYQDQSAYDVADMVKQFFRDLPEPLLTSKLGETFLHIYQYVPKDQRLQAVQAAIMLMSDENREVLQTLLCFLSDVTSSVEENQMTPMNIAVCLAPSLFHLNILKKDNLSPRAMQKKYATGRPDQKDLNENLAATQGLAHMIIECNRLFEGELTSHRPVTMPGSVSLSDRPPPPGHGHHAAAVSGETPTMSAAGATVLPAGVIDPSVPIRNIKMKFAVVIGLIQVGEVSNRDIVETVLNLLVGGEFDMETNFIIQDAESIGCMVELLEHCDATCQAEIWSMFTAILRKSVRNLQTSTEVGLIQQVLLKMSSVEDMIADLLVDMMGVLASYSITVKELKFLFTMLRGEGGLWPKHAVKMLSVLNQMTQRHGPGAFFNFPGRSAAAIALPPIAKWPYQNGFTFNTWFRMDPLNNINVDKDKPYLYCFRTSKGIGYSAHFVGNCLIVTSLKSKGKGFQHCVKYDFQPRKWYMISIVHIYSRWRNSEIRCYVNGQLVSYGDMAWHVNTNDSYDKCFLGSSESADANRVFCGQLAAVYVFSEALNPAQIFAIHQLGPGYKSTFKFKSESDIHLAEHHKLVLYDGKLASSISFTYNAKATDAQLCLESSPKENASIFVHSPHALMLQDVKATVTHSIHSAIHSIGGIQVLFPLFAQLDYYQMKDCQVEITVCATLLAFLFELLKSSVAMQEQMLGGKGFLVIGYLLEKLSRVHITRAVLEQFLSFGKYLEGLTHGAPLLKQLCDHILFNAAIWIHTPAKVQLSLYTYLSAEFIGTATIYNTIRRVGTVLQLMHSLKYYYWAVSPADSSGIAPKGLDGPRPTQKEIISLRAFILLFLKQLILKDQGVREDELQSILNYLLTMHEDENLHDVLQLVVALMSEHPASMIPAFDQRNGIRVIYKLMASKSESIQVQSLKVLGYFLKHLGHKRKVEIMHTHSLFTLLGERLMLHTNTVTLTTYNTLYEILTEQVCTQVVHKPHPEPDSTVKIQNPMILRVVATLLKSSAPSTELMEVRRLFLSDMIKLFSNSRENRRCLLQCSVWQDWMFSLGYINPKNSDEQKITEMMYNIFRILLYHAIKYEWGGWRVWVDTLSIAHSKVTYEAHKEYLAKMYEEYQRQEEENIKKGKKGLVSTISGLSAQASGITGAIEIREMEDNSQTPESETDYESADSRNPLAERKGPDEGLSRTEGVVHGVRVEVHDLLVDIKAEKVEATEVKLDDLDLSSETLGVSVNGSLVEVNSLLDNVYCAAVEKLSSNGSSILLRKSSMDDRNAAPLITLDDDKDIIANCNNFLFGNVAGSMQDKLLPDLSPAETLVLPSPEPPVQTTASDELNLLAHMTGSSELGSLPSILEKDEFELQAALEGISSVADAKSPVLAEGAAAVASDGGPSAGKTSSTADATSNTSDAERSDDGKDKEIKKIQTTATTQNLHGRLATQMERDIRVDLGFRGTLMTEEQRRQFSPGPRTTMFRIPEFKWSTMHQRLLTDLLFALESDVHVWRSHSTKSVMDFVNSNENIIFVHNTIHIISQMVDNIIIACGGILPLLSAATSPTTELDNIEATQGMSSETAITFLSRLMVMVDVLVFSSALNFSEIEAEKNMSAGGLMRQCLRLVCCVAVRNCLVCRQRHRDRGNKSTIPNNIKTQEILLNAVTSSKTAIEIVPSNQSPIKDPDRLLQDVDINRLRAVVFRDVDDSKQAQFLALAVVYFISVLMVSKYRDILEPQRETARISSQTGHSMRQEINSPTSTETPLAFNSSEDHLGPSDDLHVENSLPHTDSGIGEEQVANLLNGSDPDHSTGRPNALSEQISEVKKSQESLSESPSVEVLKLPFSITSSSQPNKGISVKEILKSLVAAPVEGMETGLEPVSYPDIAAQAQAMLPMQFHSFDRSVVVPVKKTSPGSLAVNTVGSSSSTFAGLTAGSTPNSFASATVTPKSMINTTGATEEAPSTSTSSSFVNGATSKSLPAVQSVAPMPEDTVENTSITTKLERALEKVAPLLREIFVDFAPFLSRTLLGSHGQELLIEGLVCMKSSTSVVELVMLLCSQEWQNSIQKNAGLAFIELINEGRLLCHAMKDHIVRVANEAEFILNRQRAEDVHKHAEFESNCAQYAADRREEEKMCDHLISAAKHRDHVTANQLKQKIVNILTNKHGAWGTLAQSQLHDFWRLDYWEDDLRRRRRFVRNPFGSTHLDIACKSLQEYGSVEEEVVRSKKSVRIQNVSSQNPETELMLEGDDDAVSLLQEKEMDNVGGPVVLSSPAQLVAPVLAARGTLSITTTEIYFEVDEDDPAFKRVDPKVLAYTEGLHGKWMFSEIRAVFSRRYLLQNTAMEVFMANRTSVMFNFPDQATVKKVVYSLPRVGVGTSYGLPQARRVSLATPRQLFKSSNMTQRWQRREISNFEYLTFLNTIAGRTYNDLNQYPVFPWVLANYDSEELDLTLPGNFRDLSKPVGALNPKRAAFYAERYETWEDDQTPPCHYNSHYSTAATTLHWLVRIEPFTTFFLSANNNKFDHPDRTFSAVARSWRNCQRDTSDVKELIPEFYYLPEMFVNSNGYHLGMREDRAMVCDVDLPAWAKKPEDLVRINRMALESEFVSCQLHQWIDLIFGYKQRGPEAVRALNVFHHLTYEGSVNLDSITDPSLREATEAQIQSFGQTPSQLLIEPHPPRSSAIHLCFLPQSPLMFKDQMQQDVIMVLKFPSNSPVTHVAANTLPHLIIPAVVTVTCSRLFAVNRWHNTVGLRGAPGYSLEQAHHLPIEMDSLVANNTGSNKRQITDLVDQSIQITTHCFVVTADNRYILVCGFWDKSFRVYSSETGKLTQIVFGHWDVVTCLARSESYIGGDCYIVSGSRDATLLLWYWSGRHHIIGDNPNSSDYPAPRAVLTGHDQEVVCVSVCAELGLVISGAKEGPCLVHTITGDLLRALEGPSHYQCPRLISVSSEGHCIIYYERGRFCNFSINGKLLAQMEVNDSTRAILLSSDGHNLVTGGDNGVVEVWQACDFKKLYMYPGCDAGVRAMDLSHDQRTLVTGMASGSIVAFNIDFNRWHYEHHNRY</sequence>
<feature type="compositionally biased region" description="Basic and acidic residues" evidence="11">
    <location>
        <begin position="124"/>
        <end position="139"/>
    </location>
</feature>
<dbReference type="GO" id="GO:0005829">
    <property type="term" value="C:cytosol"/>
    <property type="evidence" value="ECO:0007669"/>
    <property type="project" value="TreeGrafter"/>
</dbReference>
<organism evidence="15 16">
    <name type="scientific">Scophthalmus maximus</name>
    <name type="common">Turbot</name>
    <name type="synonym">Psetta maxima</name>
    <dbReference type="NCBI Taxonomy" id="52904"/>
    <lineage>
        <taxon>Eukaryota</taxon>
        <taxon>Metazoa</taxon>
        <taxon>Chordata</taxon>
        <taxon>Craniata</taxon>
        <taxon>Vertebrata</taxon>
        <taxon>Euteleostomi</taxon>
        <taxon>Actinopterygii</taxon>
        <taxon>Neopterygii</taxon>
        <taxon>Teleostei</taxon>
        <taxon>Neoteleostei</taxon>
        <taxon>Acanthomorphata</taxon>
        <taxon>Carangaria</taxon>
        <taxon>Pleuronectiformes</taxon>
        <taxon>Pleuronectoidei</taxon>
        <taxon>Scophthalmidae</taxon>
        <taxon>Scophthalmus</taxon>
    </lineage>
</organism>
<dbReference type="SUPFAM" id="SSF81837">
    <property type="entry name" value="BEACH domain"/>
    <property type="match status" value="1"/>
</dbReference>
<feature type="compositionally biased region" description="Basic and acidic residues" evidence="11">
    <location>
        <begin position="1769"/>
        <end position="1780"/>
    </location>
</feature>
<proteinExistence type="inferred from homology"/>
<dbReference type="InterPro" id="IPR008936">
    <property type="entry name" value="Rho_GTPase_activation_prot"/>
</dbReference>
<evidence type="ECO:0000256" key="4">
    <source>
        <dbReference type="ARBA" id="ARBA00022553"/>
    </source>
</evidence>
<dbReference type="InterPro" id="IPR036372">
    <property type="entry name" value="BEACH_dom_sf"/>
</dbReference>
<dbReference type="Gene3D" id="1.10.555.10">
    <property type="entry name" value="Rho GTPase activation protein"/>
    <property type="match status" value="1"/>
</dbReference>
<dbReference type="PANTHER" id="PTHR13743:SF62">
    <property type="entry name" value="NEUROBEACHIN"/>
    <property type="match status" value="1"/>
</dbReference>
<dbReference type="CDD" id="cd06071">
    <property type="entry name" value="Beach"/>
    <property type="match status" value="1"/>
</dbReference>
<feature type="domain" description="BEACH-type PH" evidence="14">
    <location>
        <begin position="2841"/>
        <end position="2949"/>
    </location>
</feature>
<keyword evidence="16" id="KW-1185">Reference proteome</keyword>
<dbReference type="SUPFAM" id="SSF50978">
    <property type="entry name" value="WD40 repeat-like"/>
    <property type="match status" value="1"/>
</dbReference>
<dbReference type="InterPro" id="IPR046852">
    <property type="entry name" value="Neurobeachin_a-sol"/>
</dbReference>
<dbReference type="InterPro" id="IPR000198">
    <property type="entry name" value="RhoGAP_dom"/>
</dbReference>
<protein>
    <recommendedName>
        <fullName evidence="9">Neurobeachin</fullName>
    </recommendedName>
    <alternativeName>
        <fullName evidence="10">Lysosomal-trafficking regulator 2</fullName>
    </alternativeName>
</protein>
<feature type="compositionally biased region" description="Basic and acidic residues" evidence="11">
    <location>
        <begin position="2000"/>
        <end position="2009"/>
    </location>
</feature>
<dbReference type="CDD" id="cd04375">
    <property type="entry name" value="RhoGAP_DLC1"/>
    <property type="match status" value="1"/>
</dbReference>
<comment type="subcellular location">
    <subcellularLocation>
        <location evidence="1">Membrane</location>
        <topology evidence="1">Peripheral membrane protein</topology>
    </subcellularLocation>
</comment>
<evidence type="ECO:0000256" key="9">
    <source>
        <dbReference type="ARBA" id="ARBA00073055"/>
    </source>
</evidence>
<dbReference type="Pfam" id="PF13385">
    <property type="entry name" value="Laminin_G_3"/>
    <property type="match status" value="1"/>
</dbReference>
<feature type="compositionally biased region" description="Polar residues" evidence="11">
    <location>
        <begin position="420"/>
        <end position="432"/>
    </location>
</feature>
<dbReference type="GO" id="GO:0005096">
    <property type="term" value="F:GTPase activator activity"/>
    <property type="evidence" value="ECO:0007669"/>
    <property type="project" value="UniProtKB-KW"/>
</dbReference>
<dbReference type="Pfam" id="PF02138">
    <property type="entry name" value="Beach"/>
    <property type="match status" value="1"/>
</dbReference>
<dbReference type="FunFam" id="1.10.555.10:FF:000007">
    <property type="entry name" value="rho GTPase-activating protein 7 isoform X2"/>
    <property type="match status" value="1"/>
</dbReference>
<feature type="compositionally biased region" description="Low complexity" evidence="11">
    <location>
        <begin position="1988"/>
        <end position="1999"/>
    </location>
</feature>
<dbReference type="CDD" id="cd01201">
    <property type="entry name" value="PH_BEACH"/>
    <property type="match status" value="1"/>
</dbReference>
<dbReference type="FunFam" id="2.30.29.30:FF:000059">
    <property type="entry name" value="neurobeachin isoform X1"/>
    <property type="match status" value="1"/>
</dbReference>
<feature type="compositionally biased region" description="Basic and acidic residues" evidence="11">
    <location>
        <begin position="2350"/>
        <end position="2362"/>
    </location>
</feature>
<feature type="region of interest" description="Disordered" evidence="11">
    <location>
        <begin position="2321"/>
        <end position="2413"/>
    </location>
</feature>
<dbReference type="Pfam" id="PF14844">
    <property type="entry name" value="PH_BEACH"/>
    <property type="match status" value="1"/>
</dbReference>
<dbReference type="PROSITE" id="PS51783">
    <property type="entry name" value="PH_BEACH"/>
    <property type="match status" value="1"/>
</dbReference>
<gene>
    <name evidence="15" type="ORF">SMAX5B_004577</name>
</gene>
<reference evidence="15 16" key="1">
    <citation type="submission" date="2017-12" db="EMBL/GenBank/DDBJ databases">
        <title>Integrating genomic resources of turbot (Scophthalmus maximus) in depth evaluation of genetic and physical mapping variation across individuals.</title>
        <authorList>
            <person name="Martinez P."/>
        </authorList>
    </citation>
    <scope>NUCLEOTIDE SEQUENCE [LARGE SCALE GENOMIC DNA]</scope>
</reference>
<dbReference type="PROSITE" id="PS50197">
    <property type="entry name" value="BEACH"/>
    <property type="match status" value="1"/>
</dbReference>